<dbReference type="SUPFAM" id="SSF117281">
    <property type="entry name" value="Kelch motif"/>
    <property type="match status" value="1"/>
</dbReference>
<keyword evidence="2" id="KW-1185">Reference proteome</keyword>
<dbReference type="AlphaFoldDB" id="A0A9K3GGB6"/>
<evidence type="ECO:0000313" key="1">
    <source>
        <dbReference type="EMBL" id="GIQ81642.1"/>
    </source>
</evidence>
<name>A0A9K3GGB6_9EUKA</name>
<dbReference type="EMBL" id="BDIP01000452">
    <property type="protein sequence ID" value="GIQ81642.1"/>
    <property type="molecule type" value="Genomic_DNA"/>
</dbReference>
<gene>
    <name evidence="1" type="ORF">KIPB_002630</name>
</gene>
<reference evidence="1 2" key="1">
    <citation type="journal article" date="2018" name="PLoS ONE">
        <title>The draft genome of Kipferlia bialata reveals reductive genome evolution in fornicate parasites.</title>
        <authorList>
            <person name="Tanifuji G."/>
            <person name="Takabayashi S."/>
            <person name="Kume K."/>
            <person name="Takagi M."/>
            <person name="Nakayama T."/>
            <person name="Kamikawa R."/>
            <person name="Inagaki Y."/>
            <person name="Hashimoto T."/>
        </authorList>
    </citation>
    <scope>NUCLEOTIDE SEQUENCE [LARGE SCALE GENOMIC DNA]</scope>
    <source>
        <strain evidence="1">NY0173</strain>
    </source>
</reference>
<organism evidence="1 2">
    <name type="scientific">Kipferlia bialata</name>
    <dbReference type="NCBI Taxonomy" id="797122"/>
    <lineage>
        <taxon>Eukaryota</taxon>
        <taxon>Metamonada</taxon>
        <taxon>Carpediemonas-like organisms</taxon>
        <taxon>Kipferlia</taxon>
    </lineage>
</organism>
<evidence type="ECO:0000313" key="2">
    <source>
        <dbReference type="Proteomes" id="UP000265618"/>
    </source>
</evidence>
<comment type="caution">
    <text evidence="1">The sequence shown here is derived from an EMBL/GenBank/DDBJ whole genome shotgun (WGS) entry which is preliminary data.</text>
</comment>
<sequence length="955" mass="104070">MRCCVVSSTGDTLVVLVRASRPVYDRYDETNINADCVTFAWEYNPLNDAWVSLGPSPEETVMRGVYPAYYVSDGYMHVFCDHPQTRVASCIRLSPANAERYTSGHLPADNYGYIPWRDSRRMVTVGHLLLQWGSRRNLSLCRLDVPTTPLWLVGGQVSQKLPLESSACLTPINHSLVFCYGVRAQRSDPVTPYTPCFIRVSPEVQSIGARHLLVGDDEGAARDCIRTLTTLPHHMHLLAAVVAAGCVCDEGMLDTVHSRVASITEYCTEAESPQDPLEAAWAAGLALRGVHTAHSLPWGFHQLVTLACDVSPSLREAAVSIAHESLTRAMTATGSIPFSLSVKQLLSTLAEMSPFLSECNLCDMYDSVVQWICSYLTNGSASPTGTLKRCGKLCDCVDYARDYTRCLLDMDCVYPELHPVESIVHKAVCAAEAQWFYRGAATMRQRGSVNYKGYSKLLGGLCAQLSEICSGPEADEAVMAYDYSLHTAESAVVSCLCSSVTSGMEVPCLYLMPTISRSLELPALGAEHCKDVVHLLRMSPVSTGSLTVHMDSGTEDMGIEQAREWHSHLKSAVKVTPRVAPPERRTRRTLYGSPDSLKVWGGFADRRDTLVSLQNAEEAAGSLDVVSPDHLIHIGHPKDTLREDTTVWSNSRRVLLSIGHNKVFFLGCTGSHSVGGETLCYVVEPDGDTTLLWRCLPSPPFHLDSGTLYNGVVCGGLVYVLHGKQDPGGDMVVTTLHTFDIATETWSKEARHVADGVALLSDTIVREGQRILIPCTHKTSACGRNPGLWCYNLETGVETILPRSVIPEGDAFLSASLSLSPEFYIGILRAPGTALSASSDAHEPTHQDTDVVSLPGGVTLLWEVVGARQITNAEEEFVGIRVHVWDAVAGEMHLIAEKATPVETRGNRICQATVLSYGTDSYDGCTPVLRLLLWRGADPVMVTIPLGGPLGYLSW</sequence>
<proteinExistence type="predicted"/>
<protein>
    <submittedName>
        <fullName evidence="1">Uncharacterized protein</fullName>
    </submittedName>
</protein>
<dbReference type="Proteomes" id="UP000265618">
    <property type="component" value="Unassembled WGS sequence"/>
</dbReference>
<dbReference type="InterPro" id="IPR015915">
    <property type="entry name" value="Kelch-typ_b-propeller"/>
</dbReference>
<dbReference type="Gene3D" id="2.120.10.80">
    <property type="entry name" value="Kelch-type beta propeller"/>
    <property type="match status" value="1"/>
</dbReference>
<accession>A0A9K3GGB6</accession>